<organism evidence="1">
    <name type="scientific">Fervidicoccus fontis</name>
    <dbReference type="NCBI Taxonomy" id="683846"/>
    <lineage>
        <taxon>Archaea</taxon>
        <taxon>Thermoproteota</taxon>
        <taxon>Thermoprotei</taxon>
        <taxon>Fervidicoccales</taxon>
        <taxon>Fervidicoccaceae</taxon>
        <taxon>Fervidicoccus</taxon>
    </lineage>
</organism>
<comment type="caution">
    <text evidence="1">The sequence shown here is derived from an EMBL/GenBank/DDBJ whole genome shotgun (WGS) entry which is preliminary data.</text>
</comment>
<sequence>MSIKYFEPLAMINNPLITPSPNWDRGNGPETRPRIEPSERGDVIQNLSALAGTLALWGGEEVRWTYENNGR</sequence>
<gene>
    <name evidence="1" type="ORF">ENW83_05020</name>
</gene>
<accession>A0A7J3SLU6</accession>
<proteinExistence type="predicted"/>
<name>A0A7J3SLU6_9CREN</name>
<protein>
    <submittedName>
        <fullName evidence="1">Uncharacterized protein</fullName>
    </submittedName>
</protein>
<dbReference type="EMBL" id="DTLS01000147">
    <property type="protein sequence ID" value="HGZ60544.1"/>
    <property type="molecule type" value="Genomic_DNA"/>
</dbReference>
<evidence type="ECO:0000313" key="1">
    <source>
        <dbReference type="EMBL" id="HGZ60544.1"/>
    </source>
</evidence>
<reference evidence="1" key="1">
    <citation type="journal article" date="2020" name="mSystems">
        <title>Genome- and Community-Level Interaction Insights into Carbon Utilization and Element Cycling Functions of Hydrothermarchaeota in Hydrothermal Sediment.</title>
        <authorList>
            <person name="Zhou Z."/>
            <person name="Liu Y."/>
            <person name="Xu W."/>
            <person name="Pan J."/>
            <person name="Luo Z.H."/>
            <person name="Li M."/>
        </authorList>
    </citation>
    <scope>NUCLEOTIDE SEQUENCE [LARGE SCALE GENOMIC DNA]</scope>
    <source>
        <strain evidence="1">SpSt-885</strain>
    </source>
</reference>
<dbReference type="AlphaFoldDB" id="A0A7J3SLU6"/>